<dbReference type="NCBIfam" id="NF033088">
    <property type="entry name" value="bla_subclass_B1"/>
    <property type="match status" value="1"/>
</dbReference>
<evidence type="ECO:0000256" key="9">
    <source>
        <dbReference type="ARBA" id="ARBA00022764"/>
    </source>
</evidence>
<evidence type="ECO:0000256" key="1">
    <source>
        <dbReference type="ARBA" id="ARBA00001526"/>
    </source>
</evidence>
<keyword evidence="8" id="KW-0732">Signal</keyword>
<comment type="caution">
    <text evidence="14">The sequence shown here is derived from an EMBL/GenBank/DDBJ whole genome shotgun (WGS) entry which is preliminary data.</text>
</comment>
<dbReference type="NCBIfam" id="NF012229">
    <property type="entry name" value="bla_class_B_core"/>
    <property type="match status" value="1"/>
</dbReference>
<reference evidence="14 15" key="1">
    <citation type="submission" date="2016-09" db="EMBL/GenBank/DDBJ databases">
        <title>Alteromonas lipolytica, a new species isolated from sea water.</title>
        <authorList>
            <person name="Wu Y.-H."/>
            <person name="Cheng H."/>
            <person name="Xu X.-W."/>
        </authorList>
    </citation>
    <scope>NUCLEOTIDE SEQUENCE [LARGE SCALE GENOMIC DNA]</scope>
    <source>
        <strain evidence="14 15">JW12</strain>
    </source>
</reference>
<evidence type="ECO:0000256" key="3">
    <source>
        <dbReference type="ARBA" id="ARBA00004418"/>
    </source>
</evidence>
<evidence type="ECO:0000256" key="2">
    <source>
        <dbReference type="ARBA" id="ARBA00001947"/>
    </source>
</evidence>
<dbReference type="EC" id="3.5.2.6" evidence="6"/>
<dbReference type="Pfam" id="PF00753">
    <property type="entry name" value="Lactamase_B"/>
    <property type="match status" value="1"/>
</dbReference>
<keyword evidence="15" id="KW-1185">Reference proteome</keyword>
<dbReference type="InterPro" id="IPR036866">
    <property type="entry name" value="RibonucZ/Hydroxyglut_hydro"/>
</dbReference>
<dbReference type="Gene3D" id="3.60.15.10">
    <property type="entry name" value="Ribonuclease Z/Hydroxyacylglutathione hydrolase-like"/>
    <property type="match status" value="1"/>
</dbReference>
<evidence type="ECO:0000256" key="8">
    <source>
        <dbReference type="ARBA" id="ARBA00022729"/>
    </source>
</evidence>
<evidence type="ECO:0000256" key="7">
    <source>
        <dbReference type="ARBA" id="ARBA00022723"/>
    </source>
</evidence>
<evidence type="ECO:0000259" key="13">
    <source>
        <dbReference type="SMART" id="SM00849"/>
    </source>
</evidence>
<gene>
    <name evidence="14" type="ORF">BFC17_06345</name>
</gene>
<dbReference type="RefSeq" id="WP_070178295.1">
    <property type="nucleotide sequence ID" value="NZ_BMJR01000005.1"/>
</dbReference>
<keyword evidence="12" id="KW-0046">Antibiotic resistance</keyword>
<proteinExistence type="inferred from homology"/>
<dbReference type="AlphaFoldDB" id="A0A1E8FA24"/>
<comment type="similarity">
    <text evidence="4">Belongs to the metallo-beta-lactamase superfamily. Class-B beta-lactamase family.</text>
</comment>
<evidence type="ECO:0000256" key="11">
    <source>
        <dbReference type="ARBA" id="ARBA00022833"/>
    </source>
</evidence>
<dbReference type="InterPro" id="IPR058199">
    <property type="entry name" value="BlaB//VIM/IMP-1"/>
</dbReference>
<evidence type="ECO:0000256" key="12">
    <source>
        <dbReference type="ARBA" id="ARBA00023251"/>
    </source>
</evidence>
<evidence type="ECO:0000256" key="6">
    <source>
        <dbReference type="ARBA" id="ARBA00012865"/>
    </source>
</evidence>
<dbReference type="OrthoDB" id="420651at2"/>
<dbReference type="SUPFAM" id="SSF56281">
    <property type="entry name" value="Metallo-hydrolase/oxidoreductase"/>
    <property type="match status" value="1"/>
</dbReference>
<dbReference type="PANTHER" id="PTHR42951">
    <property type="entry name" value="METALLO-BETA-LACTAMASE DOMAIN-CONTAINING"/>
    <property type="match status" value="1"/>
</dbReference>
<keyword evidence="9" id="KW-0574">Periplasm</keyword>
<comment type="subcellular location">
    <subcellularLocation>
        <location evidence="3">Periplasm</location>
    </subcellularLocation>
</comment>
<accession>A0A1E8FA24</accession>
<protein>
    <recommendedName>
        <fullName evidence="6">beta-lactamase</fullName>
        <ecNumber evidence="6">3.5.2.6</ecNumber>
    </recommendedName>
</protein>
<dbReference type="STRING" id="1856405.BFC17_06345"/>
<dbReference type="InterPro" id="IPR001279">
    <property type="entry name" value="Metallo-B-lactamas"/>
</dbReference>
<comment type="catalytic activity">
    <reaction evidence="1">
        <text>a beta-lactam + H2O = a substituted beta-amino acid</text>
        <dbReference type="Rhea" id="RHEA:20401"/>
        <dbReference type="ChEBI" id="CHEBI:15377"/>
        <dbReference type="ChEBI" id="CHEBI:35627"/>
        <dbReference type="ChEBI" id="CHEBI:140347"/>
        <dbReference type="EC" id="3.5.2.6"/>
    </reaction>
</comment>
<name>A0A1E8FA24_9ALTE</name>
<sequence length="242" mass="26714">MPNHALWQRIATLLLMPVVSLPVLAANLTVTPLSDGVYLMRSERAVEGFGLVSGNGLIVQTGPHNAVLIDTPWDNSDVDMLFDWLESQNLNLEAVVVTHSHEDAGGHLARFHSKNIPSWTFELTNEYLTQKGETPAQHTFSDSVWVVPEMIEAFYPGPGHTLDNSVVWIKKHNLLFGGCFIRERATLSLGYTAEGDVSAWPESVSRVIEYLPEVQTVVPGHGKVGDAELLSHTRELALKMLP</sequence>
<keyword evidence="10" id="KW-0378">Hydrolase</keyword>
<dbReference type="Proteomes" id="UP000176037">
    <property type="component" value="Unassembled WGS sequence"/>
</dbReference>
<dbReference type="SMART" id="SM00849">
    <property type="entry name" value="Lactamase_B"/>
    <property type="match status" value="1"/>
</dbReference>
<feature type="domain" description="Metallo-beta-lactamase" evidence="13">
    <location>
        <begin position="53"/>
        <end position="221"/>
    </location>
</feature>
<keyword evidence="7" id="KW-0479">Metal-binding</keyword>
<evidence type="ECO:0000256" key="4">
    <source>
        <dbReference type="ARBA" id="ARBA00005250"/>
    </source>
</evidence>
<evidence type="ECO:0000313" key="14">
    <source>
        <dbReference type="EMBL" id="OFI32767.1"/>
    </source>
</evidence>
<dbReference type="PANTHER" id="PTHR42951:SF4">
    <property type="entry name" value="ACYL-COENZYME A THIOESTERASE MBLAC2"/>
    <property type="match status" value="1"/>
</dbReference>
<comment type="subunit">
    <text evidence="5">Monomer.</text>
</comment>
<evidence type="ECO:0000256" key="10">
    <source>
        <dbReference type="ARBA" id="ARBA00022801"/>
    </source>
</evidence>
<dbReference type="EMBL" id="MJIC01000016">
    <property type="protein sequence ID" value="OFI32767.1"/>
    <property type="molecule type" value="Genomic_DNA"/>
</dbReference>
<keyword evidence="11" id="KW-0862">Zinc</keyword>
<organism evidence="14 15">
    <name type="scientific">Alteromonas lipolytica</name>
    <dbReference type="NCBI Taxonomy" id="1856405"/>
    <lineage>
        <taxon>Bacteria</taxon>
        <taxon>Pseudomonadati</taxon>
        <taxon>Pseudomonadota</taxon>
        <taxon>Gammaproteobacteria</taxon>
        <taxon>Alteromonadales</taxon>
        <taxon>Alteromonadaceae</taxon>
        <taxon>Alteromonas/Salinimonas group</taxon>
        <taxon>Alteromonas</taxon>
    </lineage>
</organism>
<dbReference type="GO" id="GO:0017001">
    <property type="term" value="P:antibiotic catabolic process"/>
    <property type="evidence" value="ECO:0007669"/>
    <property type="project" value="UniProtKB-ARBA"/>
</dbReference>
<comment type="cofactor">
    <cofactor evidence="2">
        <name>Zn(2+)</name>
        <dbReference type="ChEBI" id="CHEBI:29105"/>
    </cofactor>
</comment>
<evidence type="ECO:0000256" key="5">
    <source>
        <dbReference type="ARBA" id="ARBA00011245"/>
    </source>
</evidence>
<evidence type="ECO:0000313" key="15">
    <source>
        <dbReference type="Proteomes" id="UP000176037"/>
    </source>
</evidence>
<dbReference type="InterPro" id="IPR050855">
    <property type="entry name" value="NDM-1-like"/>
</dbReference>